<gene>
    <name evidence="2" type="ORF">BO78DRAFT_367059</name>
</gene>
<reference evidence="2 3" key="1">
    <citation type="submission" date="2018-02" db="EMBL/GenBank/DDBJ databases">
        <title>The genomes of Aspergillus section Nigri reveals drivers in fungal speciation.</title>
        <authorList>
            <consortium name="DOE Joint Genome Institute"/>
            <person name="Vesth T.C."/>
            <person name="Nybo J."/>
            <person name="Theobald S."/>
            <person name="Brandl J."/>
            <person name="Frisvad J.C."/>
            <person name="Nielsen K.F."/>
            <person name="Lyhne E.K."/>
            <person name="Kogle M.E."/>
            <person name="Kuo A."/>
            <person name="Riley R."/>
            <person name="Clum A."/>
            <person name="Nolan M."/>
            <person name="Lipzen A."/>
            <person name="Salamov A."/>
            <person name="Henrissat B."/>
            <person name="Wiebenga A."/>
            <person name="De vries R.P."/>
            <person name="Grigoriev I.V."/>
            <person name="Mortensen U.H."/>
            <person name="Andersen M.R."/>
            <person name="Baker S.E."/>
        </authorList>
    </citation>
    <scope>NUCLEOTIDE SEQUENCE [LARGE SCALE GENOMIC DNA]</scope>
    <source>
        <strain evidence="2 3">CBS 121057</strain>
    </source>
</reference>
<dbReference type="GO" id="GO:0004674">
    <property type="term" value="F:protein serine/threonine kinase activity"/>
    <property type="evidence" value="ECO:0007669"/>
    <property type="project" value="TreeGrafter"/>
</dbReference>
<dbReference type="VEuPathDB" id="FungiDB:BO78DRAFT_367059"/>
<dbReference type="GO" id="GO:0005524">
    <property type="term" value="F:ATP binding"/>
    <property type="evidence" value="ECO:0007669"/>
    <property type="project" value="InterPro"/>
</dbReference>
<evidence type="ECO:0000313" key="2">
    <source>
        <dbReference type="EMBL" id="PYI07207.1"/>
    </source>
</evidence>
<dbReference type="AlphaFoldDB" id="A0A319EAQ9"/>
<proteinExistence type="predicted"/>
<dbReference type="PANTHER" id="PTHR44167:SF24">
    <property type="entry name" value="SERINE_THREONINE-PROTEIN KINASE CHK2"/>
    <property type="match status" value="1"/>
</dbReference>
<evidence type="ECO:0000259" key="1">
    <source>
        <dbReference type="PROSITE" id="PS50011"/>
    </source>
</evidence>
<protein>
    <submittedName>
        <fullName evidence="2">Kinase-like protein</fullName>
    </submittedName>
</protein>
<organism evidence="2 3">
    <name type="scientific">Aspergillus sclerotiicarbonarius (strain CBS 121057 / IBT 28362)</name>
    <dbReference type="NCBI Taxonomy" id="1448318"/>
    <lineage>
        <taxon>Eukaryota</taxon>
        <taxon>Fungi</taxon>
        <taxon>Dikarya</taxon>
        <taxon>Ascomycota</taxon>
        <taxon>Pezizomycotina</taxon>
        <taxon>Eurotiomycetes</taxon>
        <taxon>Eurotiomycetidae</taxon>
        <taxon>Eurotiales</taxon>
        <taxon>Aspergillaceae</taxon>
        <taxon>Aspergillus</taxon>
        <taxon>Aspergillus subgen. Circumdati</taxon>
    </lineage>
</organism>
<dbReference type="Gene3D" id="1.10.510.10">
    <property type="entry name" value="Transferase(Phosphotransferase) domain 1"/>
    <property type="match status" value="1"/>
</dbReference>
<dbReference type="InterPro" id="IPR000719">
    <property type="entry name" value="Prot_kinase_dom"/>
</dbReference>
<sequence>MKALFPLPSRILHARFPPRVRFQQPSALLSTLSPGSIHHGEKGTQYRLIRPLKTPSRGNNNKPNIWLAVDDTKPHIEYIIKQPSKNDNSSALSAFNHELTMQKLFAKDPMIRSLVDYIPDSEPAGPMMVLEAFTDTLWDARNTRAFTIQEIKWIMKGVLLGVFTVHMKGLVHTVSNPSTRKITSLTYRSPEVHFQKPWNQSTDVWSWGIILAQLLQSRIDMHSPGIYDSIPTTTTKTLTETKPEKEHAIRDQLAIDFDLASVPFYADCGGLLPAPQPEEAYMWANTMVEMGVAGEDVQFLVEVLNPDPEARITVREILESGYLEG</sequence>
<keyword evidence="2" id="KW-0418">Kinase</keyword>
<dbReference type="Proteomes" id="UP000248423">
    <property type="component" value="Unassembled WGS sequence"/>
</dbReference>
<dbReference type="SUPFAM" id="SSF56112">
    <property type="entry name" value="Protein kinase-like (PK-like)"/>
    <property type="match status" value="1"/>
</dbReference>
<dbReference type="SMART" id="SM00220">
    <property type="entry name" value="S_TKc"/>
    <property type="match status" value="1"/>
</dbReference>
<dbReference type="Pfam" id="PF00069">
    <property type="entry name" value="Pkinase"/>
    <property type="match status" value="1"/>
</dbReference>
<dbReference type="GO" id="GO:0044773">
    <property type="term" value="P:mitotic DNA damage checkpoint signaling"/>
    <property type="evidence" value="ECO:0007669"/>
    <property type="project" value="TreeGrafter"/>
</dbReference>
<feature type="domain" description="Protein kinase" evidence="1">
    <location>
        <begin position="1"/>
        <end position="323"/>
    </location>
</feature>
<dbReference type="GO" id="GO:0005634">
    <property type="term" value="C:nucleus"/>
    <property type="evidence" value="ECO:0007669"/>
    <property type="project" value="TreeGrafter"/>
</dbReference>
<dbReference type="OrthoDB" id="5979581at2759"/>
<dbReference type="PROSITE" id="PS50011">
    <property type="entry name" value="PROTEIN_KINASE_DOM"/>
    <property type="match status" value="1"/>
</dbReference>
<dbReference type="EMBL" id="KZ826343">
    <property type="protein sequence ID" value="PYI07207.1"/>
    <property type="molecule type" value="Genomic_DNA"/>
</dbReference>
<accession>A0A319EAQ9</accession>
<keyword evidence="2" id="KW-0808">Transferase</keyword>
<keyword evidence="3" id="KW-1185">Reference proteome</keyword>
<name>A0A319EAQ9_ASPSB</name>
<dbReference type="GO" id="GO:0005737">
    <property type="term" value="C:cytoplasm"/>
    <property type="evidence" value="ECO:0007669"/>
    <property type="project" value="TreeGrafter"/>
</dbReference>
<dbReference type="PANTHER" id="PTHR44167">
    <property type="entry name" value="OVARIAN-SPECIFIC SERINE/THREONINE-PROTEIN KINASE LOK-RELATED"/>
    <property type="match status" value="1"/>
</dbReference>
<dbReference type="STRING" id="1448318.A0A319EAQ9"/>
<dbReference type="InterPro" id="IPR011009">
    <property type="entry name" value="Kinase-like_dom_sf"/>
</dbReference>
<evidence type="ECO:0000313" key="3">
    <source>
        <dbReference type="Proteomes" id="UP000248423"/>
    </source>
</evidence>